<keyword evidence="1" id="KW-1133">Transmembrane helix</keyword>
<feature type="transmembrane region" description="Helical" evidence="1">
    <location>
        <begin position="194"/>
        <end position="213"/>
    </location>
</feature>
<sequence length="220" mass="22804">MTNANVGASTSRVLVPSVVKQCVGFMIGSALFALGSAPGFGSWAGATTANVCYFAGSWFFTAAGLIQLVLSGARTVPVSYAPGQMFRAEWLAASTQFFGTLLFNVSTGAALMAHTPAGEDHLVWTPDAAGSVAFLISGVFVLVAFTRATGKLWDVRSRDWWAGQINFIGCVAFGVSAVASYISPDGVTVDAVLANAGTFIGAICFFVASGIILPRALAER</sequence>
<evidence type="ECO:0008006" key="4">
    <source>
        <dbReference type="Google" id="ProtNLM"/>
    </source>
</evidence>
<comment type="caution">
    <text evidence="2">The sequence shown here is derived from an EMBL/GenBank/DDBJ whole genome shotgun (WGS) entry which is preliminary data.</text>
</comment>
<keyword evidence="1" id="KW-0472">Membrane</keyword>
<keyword evidence="1" id="KW-0812">Transmembrane</keyword>
<feature type="transmembrane region" description="Helical" evidence="1">
    <location>
        <begin position="22"/>
        <end position="41"/>
    </location>
</feature>
<dbReference type="eggNOG" id="ENOG5030Y0T">
    <property type="taxonomic scope" value="Bacteria"/>
</dbReference>
<organism evidence="2 3">
    <name type="scientific">Gordonia neofelifaecis NRRL B-59395</name>
    <dbReference type="NCBI Taxonomy" id="644548"/>
    <lineage>
        <taxon>Bacteria</taxon>
        <taxon>Bacillati</taxon>
        <taxon>Actinomycetota</taxon>
        <taxon>Actinomycetes</taxon>
        <taxon>Mycobacteriales</taxon>
        <taxon>Gordoniaceae</taxon>
        <taxon>Gordonia</taxon>
    </lineage>
</organism>
<dbReference type="AlphaFoldDB" id="F1YJU3"/>
<evidence type="ECO:0000313" key="2">
    <source>
        <dbReference type="EMBL" id="EGD55025.1"/>
    </source>
</evidence>
<keyword evidence="3" id="KW-1185">Reference proteome</keyword>
<dbReference type="Proteomes" id="UP000035065">
    <property type="component" value="Unassembled WGS sequence"/>
</dbReference>
<evidence type="ECO:0000313" key="3">
    <source>
        <dbReference type="Proteomes" id="UP000035065"/>
    </source>
</evidence>
<feature type="transmembrane region" description="Helical" evidence="1">
    <location>
        <begin position="90"/>
        <end position="113"/>
    </location>
</feature>
<protein>
    <recommendedName>
        <fullName evidence="4">NADH-ubiquinone/plastoquinone</fullName>
    </recommendedName>
</protein>
<dbReference type="OrthoDB" id="244933at2"/>
<feature type="transmembrane region" description="Helical" evidence="1">
    <location>
        <begin position="53"/>
        <end position="70"/>
    </location>
</feature>
<accession>F1YJU3</accession>
<gene>
    <name evidence="2" type="ORF">SCNU_10866</name>
</gene>
<dbReference type="EMBL" id="AEUD01000008">
    <property type="protein sequence ID" value="EGD55025.1"/>
    <property type="molecule type" value="Genomic_DNA"/>
</dbReference>
<feature type="transmembrane region" description="Helical" evidence="1">
    <location>
        <begin position="128"/>
        <end position="148"/>
    </location>
</feature>
<reference evidence="2 3" key="1">
    <citation type="journal article" date="2011" name="J. Bacteriol.">
        <title>Draft Genome Sequence of Gordonia neofelifaecis NRRL B-59395, a Cholesterol-Degrading Actinomycete.</title>
        <authorList>
            <person name="Ge F."/>
            <person name="Li W."/>
            <person name="Chen G."/>
            <person name="Liu Y."/>
            <person name="Zhang G."/>
            <person name="Yong B."/>
            <person name="Wang Q."/>
            <person name="Wang N."/>
            <person name="Huang Z."/>
            <person name="Li W."/>
            <person name="Wang J."/>
            <person name="Wu C."/>
            <person name="Xie Q."/>
            <person name="Liu G."/>
        </authorList>
    </citation>
    <scope>NUCLEOTIDE SEQUENCE [LARGE SCALE GENOMIC DNA]</scope>
    <source>
        <strain evidence="2 3">NRRL B-59395</strain>
    </source>
</reference>
<dbReference type="STRING" id="644548.SCNU_10866"/>
<proteinExistence type="predicted"/>
<feature type="transmembrane region" description="Helical" evidence="1">
    <location>
        <begin position="160"/>
        <end position="182"/>
    </location>
</feature>
<name>F1YJU3_9ACTN</name>
<evidence type="ECO:0000256" key="1">
    <source>
        <dbReference type="SAM" id="Phobius"/>
    </source>
</evidence>
<dbReference type="RefSeq" id="WP_009679395.1">
    <property type="nucleotide sequence ID" value="NZ_AEUD01000008.1"/>
</dbReference>